<sequence>MRKKLIFISLLLATMILAIIIYYYPKQQSLTFEGVMFQLGEDNSDHVKQVTININGKVQRNIVGIKTFKGFIDIEGETIPVPEQQRELELRLGKYGEAIIVYTYIVNGVPNTYSYGGIFVNNNFSKIAIWKNDSNGYWDVNNGFMISAPANNRKEALGVANELMEKYLKGYPLK</sequence>
<protein>
    <recommendedName>
        <fullName evidence="3">Lipoprotein</fullName>
    </recommendedName>
</protein>
<evidence type="ECO:0000313" key="2">
    <source>
        <dbReference type="Proteomes" id="UP001597120"/>
    </source>
</evidence>
<dbReference type="RefSeq" id="WP_379290624.1">
    <property type="nucleotide sequence ID" value="NZ_JBHTIU010000082.1"/>
</dbReference>
<reference evidence="2" key="1">
    <citation type="journal article" date="2019" name="Int. J. Syst. Evol. Microbiol.">
        <title>The Global Catalogue of Microorganisms (GCM) 10K type strain sequencing project: providing services to taxonomists for standard genome sequencing and annotation.</title>
        <authorList>
            <consortium name="The Broad Institute Genomics Platform"/>
            <consortium name="The Broad Institute Genome Sequencing Center for Infectious Disease"/>
            <person name="Wu L."/>
            <person name="Ma J."/>
        </authorList>
    </citation>
    <scope>NUCLEOTIDE SEQUENCE [LARGE SCALE GENOMIC DNA]</scope>
    <source>
        <strain evidence="2">CCUG 57263</strain>
    </source>
</reference>
<evidence type="ECO:0000313" key="1">
    <source>
        <dbReference type="EMBL" id="MFD0871536.1"/>
    </source>
</evidence>
<dbReference type="EMBL" id="JBHTIU010000082">
    <property type="protein sequence ID" value="MFD0871536.1"/>
    <property type="molecule type" value="Genomic_DNA"/>
</dbReference>
<comment type="caution">
    <text evidence="1">The sequence shown here is derived from an EMBL/GenBank/DDBJ whole genome shotgun (WGS) entry which is preliminary data.</text>
</comment>
<evidence type="ECO:0008006" key="3">
    <source>
        <dbReference type="Google" id="ProtNLM"/>
    </source>
</evidence>
<proteinExistence type="predicted"/>
<dbReference type="Proteomes" id="UP001597120">
    <property type="component" value="Unassembled WGS sequence"/>
</dbReference>
<accession>A0ABW3DG14</accession>
<gene>
    <name evidence="1" type="ORF">ACFQ03_20555</name>
</gene>
<name>A0ABW3DG14_9BACL</name>
<organism evidence="1 2">
    <name type="scientific">Paenibacillus residui</name>
    <dbReference type="NCBI Taxonomy" id="629724"/>
    <lineage>
        <taxon>Bacteria</taxon>
        <taxon>Bacillati</taxon>
        <taxon>Bacillota</taxon>
        <taxon>Bacilli</taxon>
        <taxon>Bacillales</taxon>
        <taxon>Paenibacillaceae</taxon>
        <taxon>Paenibacillus</taxon>
    </lineage>
</organism>
<keyword evidence="2" id="KW-1185">Reference proteome</keyword>